<evidence type="ECO:0000313" key="3">
    <source>
        <dbReference type="Proteomes" id="UP000092460"/>
    </source>
</evidence>
<name>A0A1B0C6L0_9MUSC</name>
<dbReference type="Proteomes" id="UP000092460">
    <property type="component" value="Unassembled WGS sequence"/>
</dbReference>
<organism evidence="2 3">
    <name type="scientific">Glossina palpalis gambiensis</name>
    <dbReference type="NCBI Taxonomy" id="67801"/>
    <lineage>
        <taxon>Eukaryota</taxon>
        <taxon>Metazoa</taxon>
        <taxon>Ecdysozoa</taxon>
        <taxon>Arthropoda</taxon>
        <taxon>Hexapoda</taxon>
        <taxon>Insecta</taxon>
        <taxon>Pterygota</taxon>
        <taxon>Neoptera</taxon>
        <taxon>Endopterygota</taxon>
        <taxon>Diptera</taxon>
        <taxon>Brachycera</taxon>
        <taxon>Muscomorpha</taxon>
        <taxon>Hippoboscoidea</taxon>
        <taxon>Glossinidae</taxon>
        <taxon>Glossina</taxon>
    </lineage>
</organism>
<dbReference type="STRING" id="67801.A0A1B0C6L0"/>
<dbReference type="Pfam" id="PF13843">
    <property type="entry name" value="DDE_Tnp_1_7"/>
    <property type="match status" value="1"/>
</dbReference>
<proteinExistence type="predicted"/>
<dbReference type="VEuPathDB" id="VectorBase:GPPI050533"/>
<dbReference type="InterPro" id="IPR029526">
    <property type="entry name" value="PGBD"/>
</dbReference>
<feature type="domain" description="PiggyBac transposable element-derived protein" evidence="1">
    <location>
        <begin position="71"/>
        <end position="191"/>
    </location>
</feature>
<dbReference type="PANTHER" id="PTHR47272:SF1">
    <property type="entry name" value="PIGGYBAC TRANSPOSABLE ELEMENT-DERIVED PROTEIN 3-LIKE"/>
    <property type="match status" value="1"/>
</dbReference>
<reference evidence="2" key="2">
    <citation type="submission" date="2020-05" db="UniProtKB">
        <authorList>
            <consortium name="EnsemblMetazoa"/>
        </authorList>
    </citation>
    <scope>IDENTIFICATION</scope>
    <source>
        <strain evidence="2">IAEA</strain>
    </source>
</reference>
<protein>
    <recommendedName>
        <fullName evidence="1">PiggyBac transposable element-derived protein domain-containing protein</fullName>
    </recommendedName>
</protein>
<evidence type="ECO:0000259" key="1">
    <source>
        <dbReference type="Pfam" id="PF13843"/>
    </source>
</evidence>
<accession>A0A1B0C6L0</accession>
<dbReference type="AlphaFoldDB" id="A0A1B0C6L0"/>
<dbReference type="EnsemblMetazoa" id="GPPI050533-RA">
    <property type="protein sequence ID" value="GPPI050533-PA"/>
    <property type="gene ID" value="GPPI050533"/>
</dbReference>
<keyword evidence="3" id="KW-1185">Reference proteome</keyword>
<evidence type="ECO:0000313" key="2">
    <source>
        <dbReference type="EnsemblMetazoa" id="GPPI050533-PA"/>
    </source>
</evidence>
<reference evidence="3" key="1">
    <citation type="submission" date="2015-01" db="EMBL/GenBank/DDBJ databases">
        <authorList>
            <person name="Aksoy S."/>
            <person name="Warren W."/>
            <person name="Wilson R.K."/>
        </authorList>
    </citation>
    <scope>NUCLEOTIDE SEQUENCE [LARGE SCALE GENOMIC DNA]</scope>
    <source>
        <strain evidence="3">IAEA</strain>
    </source>
</reference>
<sequence>MSSLLLARKLESRPKPDQDVGELLVELENGHTSEDEDCMDDTNEIDCYSYKALASQEIALFPRLRALETLSQFFSEFISEDVLTAFVEQTNLYITQKYISNCPPVNAIEIRQFLGFIMSMSPCHYPNVTSYCDKCGFDDIQQTMTIEKIRSVIHFNDDAQHKLVGHPNHDGLHEMRRIVEHLNELFMRLFVLCSPSEFAYRGAWVDIGSELKAASTLDYSII</sequence>
<dbReference type="PANTHER" id="PTHR47272">
    <property type="entry name" value="DDE_TNP_1_7 DOMAIN-CONTAINING PROTEIN"/>
    <property type="match status" value="1"/>
</dbReference>
<dbReference type="EMBL" id="JXJN01026744">
    <property type="status" value="NOT_ANNOTATED_CDS"/>
    <property type="molecule type" value="Genomic_DNA"/>
</dbReference>